<keyword evidence="1" id="KW-0812">Transmembrane</keyword>
<evidence type="ECO:0000313" key="4">
    <source>
        <dbReference type="Proteomes" id="UP000050911"/>
    </source>
</evidence>
<evidence type="ECO:0000259" key="2">
    <source>
        <dbReference type="Pfam" id="PF13231"/>
    </source>
</evidence>
<feature type="domain" description="Glycosyltransferase RgtA/B/C/D-like" evidence="2">
    <location>
        <begin position="146"/>
        <end position="279"/>
    </location>
</feature>
<protein>
    <recommendedName>
        <fullName evidence="2">Glycosyltransferase RgtA/B/C/D-like domain-containing protein</fullName>
    </recommendedName>
</protein>
<feature type="transmembrane region" description="Helical" evidence="1">
    <location>
        <begin position="177"/>
        <end position="195"/>
    </location>
</feature>
<sequence length="516" mass="59049">MVQTVQRSVQIAVAGITVLVVGWLLVATWQVNLPYRNQQALPFALWLVGILAILGGLGIYWLSRRFTGWYLLTLVLASLPKLGLIFLLPIKPQSDMWSYNFEAQMLLARFSWQDLFDKQWLDFSVISPHVFHISSTFHWIYWLTFSHYQVIQLVNIVLVAICSWLIFVLLRRIVSRTAGLIGGLIFFFIPSNYVYSCLMGAEYFQLTAFLLALLGLYRLITSDHGRFWRAALGLIVCLLLVNFYRPNGVVILMAIGLWLVFRIGGNQAGWRKRLLMVALIAGPVLLVDQQSTNLDKLAYGIPIADRSVETAYTLATGWNRNSSGMYNYDLVNRIEEINRSDQPVAQKFTTMQDYLTDNFHKNFSTTLHRGELLTFLHTKLKILVNGNFGFNFFFVENQAQLNRYHVNRDQWRSPVTAFTTAFQLVLFTVLLGTSLVGLLMAWSRYRDNRVQNGFLLMNLLLDGLVLSSLLVEVQPRYQIIWYVPMALLAGAGIAYACAAWSLYRPHVLKWAGLPEF</sequence>
<organism evidence="3 4">
    <name type="scientific">Secundilactobacillus kimchicus JCM 15530</name>
    <dbReference type="NCBI Taxonomy" id="1302272"/>
    <lineage>
        <taxon>Bacteria</taxon>
        <taxon>Bacillati</taxon>
        <taxon>Bacillota</taxon>
        <taxon>Bacilli</taxon>
        <taxon>Lactobacillales</taxon>
        <taxon>Lactobacillaceae</taxon>
        <taxon>Secundilactobacillus</taxon>
    </lineage>
</organism>
<feature type="transmembrane region" description="Helical" evidence="1">
    <location>
        <begin position="12"/>
        <end position="31"/>
    </location>
</feature>
<keyword evidence="1" id="KW-0472">Membrane</keyword>
<comment type="caution">
    <text evidence="3">The sequence shown here is derived from an EMBL/GenBank/DDBJ whole genome shotgun (WGS) entry which is preliminary data.</text>
</comment>
<feature type="transmembrane region" description="Helical" evidence="1">
    <location>
        <begin position="43"/>
        <end position="62"/>
    </location>
</feature>
<name>A0A0R1HME0_9LACO</name>
<dbReference type="Proteomes" id="UP000050911">
    <property type="component" value="Unassembled WGS sequence"/>
</dbReference>
<feature type="transmembrane region" description="Helical" evidence="1">
    <location>
        <begin position="201"/>
        <end position="220"/>
    </location>
</feature>
<accession>A0A0R1HME0</accession>
<reference evidence="3 4" key="1">
    <citation type="journal article" date="2015" name="Genome Announc.">
        <title>Expanding the biotechnology potential of lactobacilli through comparative genomics of 213 strains and associated genera.</title>
        <authorList>
            <person name="Sun Z."/>
            <person name="Harris H.M."/>
            <person name="McCann A."/>
            <person name="Guo C."/>
            <person name="Argimon S."/>
            <person name="Zhang W."/>
            <person name="Yang X."/>
            <person name="Jeffery I.B."/>
            <person name="Cooney J.C."/>
            <person name="Kagawa T.F."/>
            <person name="Liu W."/>
            <person name="Song Y."/>
            <person name="Salvetti E."/>
            <person name="Wrobel A."/>
            <person name="Rasinkangas P."/>
            <person name="Parkhill J."/>
            <person name="Rea M.C."/>
            <person name="O'Sullivan O."/>
            <person name="Ritari J."/>
            <person name="Douillard F.P."/>
            <person name="Paul Ross R."/>
            <person name="Yang R."/>
            <person name="Briner A.E."/>
            <person name="Felis G.E."/>
            <person name="de Vos W.M."/>
            <person name="Barrangou R."/>
            <person name="Klaenhammer T.R."/>
            <person name="Caufield P.W."/>
            <person name="Cui Y."/>
            <person name="Zhang H."/>
            <person name="O'Toole P.W."/>
        </authorList>
    </citation>
    <scope>NUCLEOTIDE SEQUENCE [LARGE SCALE GENOMIC DNA]</scope>
    <source>
        <strain evidence="3 4">JCM 15530</strain>
    </source>
</reference>
<feature type="transmembrane region" description="Helical" evidence="1">
    <location>
        <begin position="249"/>
        <end position="265"/>
    </location>
</feature>
<proteinExistence type="predicted"/>
<dbReference type="RefSeq" id="WP_056942850.1">
    <property type="nucleotide sequence ID" value="NZ_AZCX01000008.1"/>
</dbReference>
<feature type="transmembrane region" description="Helical" evidence="1">
    <location>
        <begin position="150"/>
        <end position="170"/>
    </location>
</feature>
<feature type="transmembrane region" description="Helical" evidence="1">
    <location>
        <begin position="227"/>
        <end position="243"/>
    </location>
</feature>
<feature type="transmembrane region" description="Helical" evidence="1">
    <location>
        <begin position="479"/>
        <end position="503"/>
    </location>
</feature>
<feature type="transmembrane region" description="Helical" evidence="1">
    <location>
        <begin position="454"/>
        <end position="473"/>
    </location>
</feature>
<feature type="transmembrane region" description="Helical" evidence="1">
    <location>
        <begin position="421"/>
        <end position="442"/>
    </location>
</feature>
<keyword evidence="1" id="KW-1133">Transmembrane helix</keyword>
<dbReference type="AlphaFoldDB" id="A0A0R1HME0"/>
<feature type="transmembrane region" description="Helical" evidence="1">
    <location>
        <begin position="69"/>
        <end position="90"/>
    </location>
</feature>
<keyword evidence="4" id="KW-1185">Reference proteome</keyword>
<evidence type="ECO:0000313" key="3">
    <source>
        <dbReference type="EMBL" id="KRK47515.1"/>
    </source>
</evidence>
<dbReference type="OrthoDB" id="2259569at2"/>
<gene>
    <name evidence="3" type="ORF">FC96_GL002441</name>
</gene>
<dbReference type="InterPro" id="IPR038731">
    <property type="entry name" value="RgtA/B/C-like"/>
</dbReference>
<dbReference type="Pfam" id="PF13231">
    <property type="entry name" value="PMT_2"/>
    <property type="match status" value="1"/>
</dbReference>
<dbReference type="PATRIC" id="fig|1302272.5.peg.2488"/>
<evidence type="ECO:0000256" key="1">
    <source>
        <dbReference type="SAM" id="Phobius"/>
    </source>
</evidence>
<dbReference type="EMBL" id="AZCX01000008">
    <property type="protein sequence ID" value="KRK47515.1"/>
    <property type="molecule type" value="Genomic_DNA"/>
</dbReference>
<dbReference type="STRING" id="1302272.FC96_GL002441"/>